<name>A0A9P7Y346_9FUNG</name>
<keyword evidence="1" id="KW-0723">Serine/threonine-protein kinase</keyword>
<dbReference type="Pfam" id="PF00069">
    <property type="entry name" value="Pkinase"/>
    <property type="match status" value="1"/>
</dbReference>
<organism evidence="9 10">
    <name type="scientific">Linnemannia hyalina</name>
    <dbReference type="NCBI Taxonomy" id="64524"/>
    <lineage>
        <taxon>Eukaryota</taxon>
        <taxon>Fungi</taxon>
        <taxon>Fungi incertae sedis</taxon>
        <taxon>Mucoromycota</taxon>
        <taxon>Mortierellomycotina</taxon>
        <taxon>Mortierellomycetes</taxon>
        <taxon>Mortierellales</taxon>
        <taxon>Mortierellaceae</taxon>
        <taxon>Linnemannia</taxon>
    </lineage>
</organism>
<feature type="domain" description="Protein kinase" evidence="8">
    <location>
        <begin position="74"/>
        <end position="320"/>
    </location>
</feature>
<evidence type="ECO:0000256" key="1">
    <source>
        <dbReference type="ARBA" id="ARBA00022527"/>
    </source>
</evidence>
<keyword evidence="3" id="KW-0547">Nucleotide-binding</keyword>
<evidence type="ECO:0000256" key="7">
    <source>
        <dbReference type="SAM" id="MobiDB-lite"/>
    </source>
</evidence>
<dbReference type="OrthoDB" id="4062651at2759"/>
<dbReference type="InterPro" id="IPR008271">
    <property type="entry name" value="Ser/Thr_kinase_AS"/>
</dbReference>
<keyword evidence="2" id="KW-0808">Transferase</keyword>
<gene>
    <name evidence="9" type="primary">PLK2_1</name>
    <name evidence="9" type="ORF">KI688_005584</name>
</gene>
<proteinExistence type="predicted"/>
<keyword evidence="4 9" id="KW-0418">Kinase</keyword>
<dbReference type="GO" id="GO:0004674">
    <property type="term" value="F:protein serine/threonine kinase activity"/>
    <property type="evidence" value="ECO:0007669"/>
    <property type="project" value="UniProtKB-KW"/>
</dbReference>
<dbReference type="PANTHER" id="PTHR24345">
    <property type="entry name" value="SERINE/THREONINE-PROTEIN KINASE PLK"/>
    <property type="match status" value="1"/>
</dbReference>
<keyword evidence="6" id="KW-0175">Coiled coil</keyword>
<dbReference type="InterPro" id="IPR000719">
    <property type="entry name" value="Prot_kinase_dom"/>
</dbReference>
<dbReference type="CDD" id="cd00180">
    <property type="entry name" value="PKc"/>
    <property type="match status" value="1"/>
</dbReference>
<dbReference type="EMBL" id="JAHRHY010000002">
    <property type="protein sequence ID" value="KAG9071373.1"/>
    <property type="molecule type" value="Genomic_DNA"/>
</dbReference>
<dbReference type="PROSITE" id="PS00108">
    <property type="entry name" value="PROTEIN_KINASE_ST"/>
    <property type="match status" value="1"/>
</dbReference>
<feature type="region of interest" description="Disordered" evidence="7">
    <location>
        <begin position="1"/>
        <end position="22"/>
    </location>
</feature>
<comment type="caution">
    <text evidence="9">The sequence shown here is derived from an EMBL/GenBank/DDBJ whole genome shotgun (WGS) entry which is preliminary data.</text>
</comment>
<dbReference type="PROSITE" id="PS50011">
    <property type="entry name" value="PROTEIN_KINASE_DOM"/>
    <property type="match status" value="1"/>
</dbReference>
<evidence type="ECO:0000256" key="4">
    <source>
        <dbReference type="ARBA" id="ARBA00022777"/>
    </source>
</evidence>
<dbReference type="SUPFAM" id="SSF56112">
    <property type="entry name" value="Protein kinase-like (PK-like)"/>
    <property type="match status" value="1"/>
</dbReference>
<evidence type="ECO:0000256" key="5">
    <source>
        <dbReference type="ARBA" id="ARBA00022840"/>
    </source>
</evidence>
<reference evidence="9" key="1">
    <citation type="submission" date="2021-06" db="EMBL/GenBank/DDBJ databases">
        <title>Genome Sequence of Mortierella hyaline Strain SCG-10, a Cold-Adapted, Nitrate-Reducing Fungus Isolated from Soil in Minnesota, USA.</title>
        <authorList>
            <person name="Aldossari N."/>
        </authorList>
    </citation>
    <scope>NUCLEOTIDE SEQUENCE</scope>
    <source>
        <strain evidence="9">SCG-10</strain>
    </source>
</reference>
<evidence type="ECO:0000256" key="2">
    <source>
        <dbReference type="ARBA" id="ARBA00022679"/>
    </source>
</evidence>
<dbReference type="InterPro" id="IPR011009">
    <property type="entry name" value="Kinase-like_dom_sf"/>
</dbReference>
<accession>A0A9P7Y346</accession>
<evidence type="ECO:0000256" key="3">
    <source>
        <dbReference type="ARBA" id="ARBA00022741"/>
    </source>
</evidence>
<evidence type="ECO:0000313" key="9">
    <source>
        <dbReference type="EMBL" id="KAG9071373.1"/>
    </source>
</evidence>
<dbReference type="SMART" id="SM00220">
    <property type="entry name" value="S_TKc"/>
    <property type="match status" value="1"/>
</dbReference>
<keyword evidence="5" id="KW-0067">ATP-binding</keyword>
<protein>
    <submittedName>
        <fullName evidence="9">Serine/threonine-protein kinase plk2</fullName>
    </submittedName>
</protein>
<feature type="compositionally biased region" description="Polar residues" evidence="7">
    <location>
        <begin position="1"/>
        <end position="16"/>
    </location>
</feature>
<dbReference type="AlphaFoldDB" id="A0A9P7Y346"/>
<dbReference type="Gene3D" id="1.10.510.10">
    <property type="entry name" value="Transferase(Phosphotransferase) domain 1"/>
    <property type="match status" value="1"/>
</dbReference>
<evidence type="ECO:0000259" key="8">
    <source>
        <dbReference type="PROSITE" id="PS50011"/>
    </source>
</evidence>
<feature type="coiled-coil region" evidence="6">
    <location>
        <begin position="365"/>
        <end position="392"/>
    </location>
</feature>
<sequence>MEIVQYSDSTNEGQFNSKRDSRHWRYTRRSHHSITLHHPLDDVNTEGITIHSSVIEGFNEFNTVYISEELGESYQHERRLGEGGFGYVDKVKDQDGVRYALKTFKIQKMDQKDIEREVAALMVTAENPHPNIVVFLRRFEGPSSTCLLFEMCSGLDLGSLLDARGSLTEPEVHYFGKQATAALKHLHKLGFAHADVKPQNLLLTDAMTIKLGDLGFAEDVEKFDYWRKLGTAGYMVPEVVEENGYHSFALDIWSLGCVLYKMAEGELPGITDWDDVDRTADPVRYAVHLPKALRKLLGRMLHLVPIQRYTAKDIQKDQFLTTGQVIQDVLAQEELTQTEAIQEEESITIDDSDPRLESEDVRAFMDNMKVALALWTREKRKLEEDAKKIAVKDRHLL</sequence>
<dbReference type="Proteomes" id="UP000707451">
    <property type="component" value="Unassembled WGS sequence"/>
</dbReference>
<dbReference type="PANTHER" id="PTHR24345:SF0">
    <property type="entry name" value="CELL CYCLE SERINE_THREONINE-PROTEIN KINASE CDC5_MSD2"/>
    <property type="match status" value="1"/>
</dbReference>
<evidence type="ECO:0000313" key="10">
    <source>
        <dbReference type="Proteomes" id="UP000707451"/>
    </source>
</evidence>
<evidence type="ECO:0000256" key="6">
    <source>
        <dbReference type="SAM" id="Coils"/>
    </source>
</evidence>
<keyword evidence="10" id="KW-1185">Reference proteome</keyword>
<dbReference type="GO" id="GO:0005634">
    <property type="term" value="C:nucleus"/>
    <property type="evidence" value="ECO:0007669"/>
    <property type="project" value="TreeGrafter"/>
</dbReference>
<dbReference type="GO" id="GO:0005524">
    <property type="term" value="F:ATP binding"/>
    <property type="evidence" value="ECO:0007669"/>
    <property type="project" value="UniProtKB-KW"/>
</dbReference>